<organism evidence="6 7">
    <name type="scientific">Vulcaniibacterium thermophilum</name>
    <dbReference type="NCBI Taxonomy" id="1169913"/>
    <lineage>
        <taxon>Bacteria</taxon>
        <taxon>Pseudomonadati</taxon>
        <taxon>Pseudomonadota</taxon>
        <taxon>Gammaproteobacteria</taxon>
        <taxon>Lysobacterales</taxon>
        <taxon>Lysobacteraceae</taxon>
        <taxon>Vulcaniibacterium</taxon>
    </lineage>
</organism>
<dbReference type="InterPro" id="IPR005119">
    <property type="entry name" value="LysR_subst-bd"/>
</dbReference>
<dbReference type="FunFam" id="3.40.190.290:FF:000001">
    <property type="entry name" value="Transcriptional regulator, LysR family"/>
    <property type="match status" value="1"/>
</dbReference>
<evidence type="ECO:0000256" key="4">
    <source>
        <dbReference type="ARBA" id="ARBA00023163"/>
    </source>
</evidence>
<dbReference type="EMBL" id="BNCF01000009">
    <property type="protein sequence ID" value="GHE36379.1"/>
    <property type="molecule type" value="Genomic_DNA"/>
</dbReference>
<gene>
    <name evidence="6" type="ORF">GCM10007167_18190</name>
</gene>
<dbReference type="RefSeq" id="WP_146472354.1">
    <property type="nucleotide sequence ID" value="NZ_BNCF01000009.1"/>
</dbReference>
<feature type="domain" description="HTH lysR-type" evidence="5">
    <location>
        <begin position="1"/>
        <end position="59"/>
    </location>
</feature>
<dbReference type="Pfam" id="PF00126">
    <property type="entry name" value="HTH_1"/>
    <property type="match status" value="1"/>
</dbReference>
<evidence type="ECO:0000256" key="1">
    <source>
        <dbReference type="ARBA" id="ARBA00009437"/>
    </source>
</evidence>
<evidence type="ECO:0000313" key="7">
    <source>
        <dbReference type="Proteomes" id="UP000636453"/>
    </source>
</evidence>
<dbReference type="SUPFAM" id="SSF53850">
    <property type="entry name" value="Periplasmic binding protein-like II"/>
    <property type="match status" value="1"/>
</dbReference>
<dbReference type="PRINTS" id="PR00039">
    <property type="entry name" value="HTHLYSR"/>
</dbReference>
<dbReference type="Pfam" id="PF03466">
    <property type="entry name" value="LysR_substrate"/>
    <property type="match status" value="1"/>
</dbReference>
<keyword evidence="3" id="KW-0238">DNA-binding</keyword>
<dbReference type="OrthoDB" id="9810065at2"/>
<dbReference type="PANTHER" id="PTHR30537:SF5">
    <property type="entry name" value="HTH-TYPE TRANSCRIPTIONAL ACTIVATOR TTDR-RELATED"/>
    <property type="match status" value="1"/>
</dbReference>
<keyword evidence="7" id="KW-1185">Reference proteome</keyword>
<evidence type="ECO:0000313" key="6">
    <source>
        <dbReference type="EMBL" id="GHE36379.1"/>
    </source>
</evidence>
<dbReference type="PROSITE" id="PS50931">
    <property type="entry name" value="HTH_LYSR"/>
    <property type="match status" value="1"/>
</dbReference>
<dbReference type="InterPro" id="IPR058163">
    <property type="entry name" value="LysR-type_TF_proteobact-type"/>
</dbReference>
<comment type="caution">
    <text evidence="6">The sequence shown here is derived from an EMBL/GenBank/DDBJ whole genome shotgun (WGS) entry which is preliminary data.</text>
</comment>
<dbReference type="GO" id="GO:0003700">
    <property type="term" value="F:DNA-binding transcription factor activity"/>
    <property type="evidence" value="ECO:0007669"/>
    <property type="project" value="InterPro"/>
</dbReference>
<dbReference type="AlphaFoldDB" id="A0A918Z535"/>
<evidence type="ECO:0000259" key="5">
    <source>
        <dbReference type="PROSITE" id="PS50931"/>
    </source>
</evidence>
<proteinExistence type="inferred from homology"/>
<dbReference type="Proteomes" id="UP000636453">
    <property type="component" value="Unassembled WGS sequence"/>
</dbReference>
<dbReference type="InterPro" id="IPR000847">
    <property type="entry name" value="LysR_HTH_N"/>
</dbReference>
<keyword evidence="2" id="KW-0805">Transcription regulation</keyword>
<dbReference type="SUPFAM" id="SSF46785">
    <property type="entry name" value="Winged helix' DNA-binding domain"/>
    <property type="match status" value="1"/>
</dbReference>
<dbReference type="InterPro" id="IPR036388">
    <property type="entry name" value="WH-like_DNA-bd_sf"/>
</dbReference>
<evidence type="ECO:0000256" key="2">
    <source>
        <dbReference type="ARBA" id="ARBA00023015"/>
    </source>
</evidence>
<dbReference type="Gene3D" id="3.40.190.290">
    <property type="match status" value="1"/>
</dbReference>
<dbReference type="Gene3D" id="1.10.10.10">
    <property type="entry name" value="Winged helix-like DNA-binding domain superfamily/Winged helix DNA-binding domain"/>
    <property type="match status" value="1"/>
</dbReference>
<keyword evidence="4" id="KW-0804">Transcription</keyword>
<sequence>MDTLTDLAVFVQVIERGSFTAAAEHLELSKAVVSKYVGRLEKRLGARLLNRTTRRLTLTEAGEALYARASVALADLAAAEAAVTELTGTPRGRLRITAPVHFGEVWLAPQLREFCARYPDLRLELDLDNRLVDLVAEGFDVGLRISTDMSPTSLVARPLARTRLLTVATPAYLAARGVPRTPADLQHHDCLGYSLDRTPSEWRYRVNGQRVAVRVGGRIRCNNDGALKRAVLDGLGILRFPALFLKDELASGALVPLLEAYEPEPAVVAAIFPTRRNLAPKVRVFVDFLAERLQLA</sequence>
<evidence type="ECO:0000256" key="3">
    <source>
        <dbReference type="ARBA" id="ARBA00023125"/>
    </source>
</evidence>
<dbReference type="CDD" id="cd08422">
    <property type="entry name" value="PBP2_CrgA_like"/>
    <property type="match status" value="1"/>
</dbReference>
<dbReference type="GO" id="GO:0043565">
    <property type="term" value="F:sequence-specific DNA binding"/>
    <property type="evidence" value="ECO:0007669"/>
    <property type="project" value="TreeGrafter"/>
</dbReference>
<comment type="similarity">
    <text evidence="1">Belongs to the LysR transcriptional regulatory family.</text>
</comment>
<reference evidence="6" key="1">
    <citation type="journal article" date="2014" name="Int. J. Syst. Evol. Microbiol.">
        <title>Complete genome sequence of Corynebacterium casei LMG S-19264T (=DSM 44701T), isolated from a smear-ripened cheese.</title>
        <authorList>
            <consortium name="US DOE Joint Genome Institute (JGI-PGF)"/>
            <person name="Walter F."/>
            <person name="Albersmeier A."/>
            <person name="Kalinowski J."/>
            <person name="Ruckert C."/>
        </authorList>
    </citation>
    <scope>NUCLEOTIDE SEQUENCE</scope>
    <source>
        <strain evidence="6">KCTC 32020</strain>
    </source>
</reference>
<reference evidence="6" key="2">
    <citation type="submission" date="2020-09" db="EMBL/GenBank/DDBJ databases">
        <authorList>
            <person name="Sun Q."/>
            <person name="Kim S."/>
        </authorList>
    </citation>
    <scope>NUCLEOTIDE SEQUENCE</scope>
    <source>
        <strain evidence="6">KCTC 32020</strain>
    </source>
</reference>
<dbReference type="FunFam" id="1.10.10.10:FF:000001">
    <property type="entry name" value="LysR family transcriptional regulator"/>
    <property type="match status" value="1"/>
</dbReference>
<name>A0A918Z535_9GAMM</name>
<dbReference type="PANTHER" id="PTHR30537">
    <property type="entry name" value="HTH-TYPE TRANSCRIPTIONAL REGULATOR"/>
    <property type="match status" value="1"/>
</dbReference>
<dbReference type="GO" id="GO:0006351">
    <property type="term" value="P:DNA-templated transcription"/>
    <property type="evidence" value="ECO:0007669"/>
    <property type="project" value="TreeGrafter"/>
</dbReference>
<dbReference type="InterPro" id="IPR036390">
    <property type="entry name" value="WH_DNA-bd_sf"/>
</dbReference>
<protein>
    <submittedName>
        <fullName evidence="6">LysR family transcriptional regulator</fullName>
    </submittedName>
</protein>
<accession>A0A918Z535</accession>